<reference evidence="2" key="1">
    <citation type="submission" date="2022-10" db="EMBL/GenBank/DDBJ databases">
        <title>The complete genomes of actinobacterial strains from the NBC collection.</title>
        <authorList>
            <person name="Joergensen T.S."/>
            <person name="Alvarez Arevalo M."/>
            <person name="Sterndorff E.B."/>
            <person name="Faurdal D."/>
            <person name="Vuksanovic O."/>
            <person name="Mourched A.-S."/>
            <person name="Charusanti P."/>
            <person name="Shaw S."/>
            <person name="Blin K."/>
            <person name="Weber T."/>
        </authorList>
    </citation>
    <scope>NUCLEOTIDE SEQUENCE</scope>
    <source>
        <strain evidence="2">NBC_00008</strain>
    </source>
</reference>
<feature type="domain" description="Carboxymuconolactone decarboxylase-like" evidence="1">
    <location>
        <begin position="39"/>
        <end position="119"/>
    </location>
</feature>
<dbReference type="Gene3D" id="1.20.1290.10">
    <property type="entry name" value="AhpD-like"/>
    <property type="match status" value="1"/>
</dbReference>
<dbReference type="Pfam" id="PF02627">
    <property type="entry name" value="CMD"/>
    <property type="match status" value="1"/>
</dbReference>
<accession>A0AAU2VUN5</accession>
<evidence type="ECO:0000313" key="2">
    <source>
        <dbReference type="EMBL" id="WTW70798.1"/>
    </source>
</evidence>
<dbReference type="PANTHER" id="PTHR34846">
    <property type="entry name" value="4-CARBOXYMUCONOLACTONE DECARBOXYLASE FAMILY PROTEIN (AFU_ORTHOLOGUE AFUA_6G11590)"/>
    <property type="match status" value="1"/>
</dbReference>
<dbReference type="EMBL" id="CP108313">
    <property type="protein sequence ID" value="WTW70798.1"/>
    <property type="molecule type" value="Genomic_DNA"/>
</dbReference>
<proteinExistence type="predicted"/>
<protein>
    <submittedName>
        <fullName evidence="2">Carboxymuconolactone decarboxylase family protein</fullName>
    </submittedName>
</protein>
<dbReference type="SUPFAM" id="SSF69118">
    <property type="entry name" value="AhpD-like"/>
    <property type="match status" value="1"/>
</dbReference>
<organism evidence="2">
    <name type="scientific">Streptomyces sp. NBC_00008</name>
    <dbReference type="NCBI Taxonomy" id="2903610"/>
    <lineage>
        <taxon>Bacteria</taxon>
        <taxon>Bacillati</taxon>
        <taxon>Actinomycetota</taxon>
        <taxon>Actinomycetes</taxon>
        <taxon>Kitasatosporales</taxon>
        <taxon>Streptomycetaceae</taxon>
        <taxon>Streptomyces</taxon>
    </lineage>
</organism>
<dbReference type="PANTHER" id="PTHR34846:SF11">
    <property type="entry name" value="4-CARBOXYMUCONOLACTONE DECARBOXYLASE FAMILY PROTEIN (AFU_ORTHOLOGUE AFUA_6G11590)"/>
    <property type="match status" value="1"/>
</dbReference>
<gene>
    <name evidence="2" type="ORF">OG398_22315</name>
</gene>
<dbReference type="GO" id="GO:0051920">
    <property type="term" value="F:peroxiredoxin activity"/>
    <property type="evidence" value="ECO:0007669"/>
    <property type="project" value="InterPro"/>
</dbReference>
<evidence type="ECO:0000259" key="1">
    <source>
        <dbReference type="Pfam" id="PF02627"/>
    </source>
</evidence>
<name>A0AAU2VUN5_9ACTN</name>
<dbReference type="AlphaFoldDB" id="A0AAU2VUN5"/>
<dbReference type="InterPro" id="IPR029032">
    <property type="entry name" value="AhpD-like"/>
</dbReference>
<dbReference type="InterPro" id="IPR003779">
    <property type="entry name" value="CMD-like"/>
</dbReference>
<sequence length="180" mass="19784">MARLPLPGAAELPQRSQDFIDANLPFALNLHLLLGQAPHLLEPVHHLTRAVMFDQTLDNRLRELVILRVATLARAPYEWAQHETIARGAGVRPEEVAALATNGLSGFPPRERAALDVAEWVVTGREVTDDDMAALREHFGTTEILELHITAGTYLMLARMMTATGLDIDMNGEALSASFN</sequence>